<evidence type="ECO:0000313" key="2">
    <source>
        <dbReference type="Proteomes" id="UP000276133"/>
    </source>
</evidence>
<dbReference type="AlphaFoldDB" id="A0A3M7QE67"/>
<comment type="caution">
    <text evidence="1">The sequence shown here is derived from an EMBL/GenBank/DDBJ whole genome shotgun (WGS) entry which is preliminary data.</text>
</comment>
<dbReference type="Proteomes" id="UP000276133">
    <property type="component" value="Unassembled WGS sequence"/>
</dbReference>
<sequence>MTLSNSTPSAKKNEFNRKPIFNHLFIYLFPNTTLKNNFCLRDLTKNLQGNDFIKIKTQKLGEIQN</sequence>
<evidence type="ECO:0000313" key="1">
    <source>
        <dbReference type="EMBL" id="RNA09225.1"/>
    </source>
</evidence>
<keyword evidence="2" id="KW-1185">Reference proteome</keyword>
<dbReference type="EMBL" id="REGN01006510">
    <property type="protein sequence ID" value="RNA09225.1"/>
    <property type="molecule type" value="Genomic_DNA"/>
</dbReference>
<accession>A0A3M7QE67</accession>
<reference evidence="1 2" key="1">
    <citation type="journal article" date="2018" name="Sci. Rep.">
        <title>Genomic signatures of local adaptation to the degree of environmental predictability in rotifers.</title>
        <authorList>
            <person name="Franch-Gras L."/>
            <person name="Hahn C."/>
            <person name="Garcia-Roger E.M."/>
            <person name="Carmona M.J."/>
            <person name="Serra M."/>
            <person name="Gomez A."/>
        </authorList>
    </citation>
    <scope>NUCLEOTIDE SEQUENCE [LARGE SCALE GENOMIC DNA]</scope>
    <source>
        <strain evidence="1">HYR1</strain>
    </source>
</reference>
<name>A0A3M7QE67_BRAPC</name>
<protein>
    <submittedName>
        <fullName evidence="1">Uncharacterized protein</fullName>
    </submittedName>
</protein>
<proteinExistence type="predicted"/>
<organism evidence="1 2">
    <name type="scientific">Brachionus plicatilis</name>
    <name type="common">Marine rotifer</name>
    <name type="synonym">Brachionus muelleri</name>
    <dbReference type="NCBI Taxonomy" id="10195"/>
    <lineage>
        <taxon>Eukaryota</taxon>
        <taxon>Metazoa</taxon>
        <taxon>Spiralia</taxon>
        <taxon>Gnathifera</taxon>
        <taxon>Rotifera</taxon>
        <taxon>Eurotatoria</taxon>
        <taxon>Monogononta</taxon>
        <taxon>Pseudotrocha</taxon>
        <taxon>Ploima</taxon>
        <taxon>Brachionidae</taxon>
        <taxon>Brachionus</taxon>
    </lineage>
</organism>
<gene>
    <name evidence="1" type="ORF">BpHYR1_011175</name>
</gene>